<dbReference type="GO" id="GO:0007031">
    <property type="term" value="P:peroxisome organization"/>
    <property type="evidence" value="ECO:0007669"/>
    <property type="project" value="InterPro"/>
</dbReference>
<dbReference type="InterPro" id="IPR037485">
    <property type="entry name" value="PEX22"/>
</dbReference>
<proteinExistence type="predicted"/>
<dbReference type="EMBL" id="QSBY01000010">
    <property type="protein sequence ID" value="RHW68868.1"/>
    <property type="molecule type" value="Genomic_DNA"/>
</dbReference>
<comment type="caution">
    <text evidence="2">The sequence shown here is derived from an EMBL/GenBank/DDBJ whole genome shotgun (WGS) entry which is preliminary data.</text>
</comment>
<keyword evidence="1" id="KW-0472">Membrane</keyword>
<protein>
    <submittedName>
        <fullName evidence="2">Uncharacterized protein</fullName>
    </submittedName>
</protein>
<keyword evidence="1" id="KW-1133">Transmembrane helix</keyword>
<accession>A0A3L6KYN3</accession>
<reference evidence="2" key="1">
    <citation type="submission" date="2018-09" db="EMBL/GenBank/DDBJ databases">
        <title>whole genome sequence of T. equiperdum IVM-t1 strain.</title>
        <authorList>
            <person name="Suganuma K."/>
        </authorList>
    </citation>
    <scope>NUCLEOTIDE SEQUENCE [LARGE SCALE GENOMIC DNA]</scope>
    <source>
        <strain evidence="2">IVM-t1</strain>
    </source>
</reference>
<gene>
    <name evidence="2" type="ORF">DPX39_100081100</name>
</gene>
<dbReference type="AlphaFoldDB" id="A0A3L6KYN3"/>
<dbReference type="Proteomes" id="UP000266743">
    <property type="component" value="Chromosome 10"/>
</dbReference>
<sequence>MHRKPLFETIWNEMLDSNALIAITVFVGAVSFYMFLTRNDHQDRRRESPPPTPKKHGASFLRRIHLGEFSGRKICISWETLVEKHEWRDCAKETLLALSSNMVVYLMCHISNANEKGKVLSMVKDIPQLARHNILFCETEKGYEAFSRQIKPAILVTHDSAQAEFLSLVLPNVVLVGSSATGSAMTSISSLSELLF</sequence>
<evidence type="ECO:0000313" key="2">
    <source>
        <dbReference type="EMBL" id="RHW68868.1"/>
    </source>
</evidence>
<name>A0A3L6KYN3_9TRYP</name>
<dbReference type="Pfam" id="PF22978">
    <property type="entry name" value="HAD_Pex22"/>
    <property type="match status" value="1"/>
</dbReference>
<evidence type="ECO:0000256" key="1">
    <source>
        <dbReference type="SAM" id="Phobius"/>
    </source>
</evidence>
<organism evidence="2">
    <name type="scientific">Trypanosoma brucei equiperdum</name>
    <dbReference type="NCBI Taxonomy" id="630700"/>
    <lineage>
        <taxon>Eukaryota</taxon>
        <taxon>Discoba</taxon>
        <taxon>Euglenozoa</taxon>
        <taxon>Kinetoplastea</taxon>
        <taxon>Metakinetoplastina</taxon>
        <taxon>Trypanosomatida</taxon>
        <taxon>Trypanosomatidae</taxon>
        <taxon>Trypanosoma</taxon>
    </lineage>
</organism>
<keyword evidence="1" id="KW-0812">Transmembrane</keyword>
<feature type="transmembrane region" description="Helical" evidence="1">
    <location>
        <begin position="20"/>
        <end position="36"/>
    </location>
</feature>